<keyword evidence="3" id="KW-1185">Reference proteome</keyword>
<evidence type="ECO:0000313" key="3">
    <source>
        <dbReference type="Proteomes" id="UP001519287"/>
    </source>
</evidence>
<dbReference type="EMBL" id="JAGGLB010000072">
    <property type="protein sequence ID" value="MBP1997096.1"/>
    <property type="molecule type" value="Genomic_DNA"/>
</dbReference>
<evidence type="ECO:0000256" key="1">
    <source>
        <dbReference type="SAM" id="SignalP"/>
    </source>
</evidence>
<protein>
    <recommendedName>
        <fullName evidence="4">DUF4399 domain-containing protein</fullName>
    </recommendedName>
</protein>
<dbReference type="PROSITE" id="PS51257">
    <property type="entry name" value="PROKAR_LIPOPROTEIN"/>
    <property type="match status" value="1"/>
</dbReference>
<proteinExistence type="predicted"/>
<dbReference type="Proteomes" id="UP001519287">
    <property type="component" value="Unassembled WGS sequence"/>
</dbReference>
<gene>
    <name evidence="2" type="ORF">J2Z66_008774</name>
</gene>
<sequence>MKKTWIIGIASLMVLGSITTACSTKEDPMLDHSSMIMTGSGQGDYLTDGAVSKKDQPTLNAKIVQDGTSATITFQTSNIKLSPDHMGKKNVPGEGHLHLTVNGKQKAMLDTTAPIKLENLSVGKHVITLDLQQNDHTPLHVERVFKIEVK</sequence>
<evidence type="ECO:0000313" key="2">
    <source>
        <dbReference type="EMBL" id="MBP1997096.1"/>
    </source>
</evidence>
<comment type="caution">
    <text evidence="2">The sequence shown here is derived from an EMBL/GenBank/DDBJ whole genome shotgun (WGS) entry which is preliminary data.</text>
</comment>
<name>A0ABS4JCY0_9BACL</name>
<dbReference type="RefSeq" id="WP_209980098.1">
    <property type="nucleotide sequence ID" value="NZ_JAGGLB010000072.1"/>
</dbReference>
<reference evidence="2 3" key="1">
    <citation type="submission" date="2021-03" db="EMBL/GenBank/DDBJ databases">
        <title>Genomic Encyclopedia of Type Strains, Phase IV (KMG-IV): sequencing the most valuable type-strain genomes for metagenomic binning, comparative biology and taxonomic classification.</title>
        <authorList>
            <person name="Goeker M."/>
        </authorList>
    </citation>
    <scope>NUCLEOTIDE SEQUENCE [LARGE SCALE GENOMIC DNA]</scope>
    <source>
        <strain evidence="2 3">DSM 26048</strain>
    </source>
</reference>
<evidence type="ECO:0008006" key="4">
    <source>
        <dbReference type="Google" id="ProtNLM"/>
    </source>
</evidence>
<feature type="chain" id="PRO_5046581806" description="DUF4399 domain-containing protein" evidence="1">
    <location>
        <begin position="22"/>
        <end position="150"/>
    </location>
</feature>
<accession>A0ABS4JCY0</accession>
<keyword evidence="1" id="KW-0732">Signal</keyword>
<feature type="signal peptide" evidence="1">
    <location>
        <begin position="1"/>
        <end position="21"/>
    </location>
</feature>
<organism evidence="2 3">
    <name type="scientific">Paenibacillus eucommiae</name>
    <dbReference type="NCBI Taxonomy" id="1355755"/>
    <lineage>
        <taxon>Bacteria</taxon>
        <taxon>Bacillati</taxon>
        <taxon>Bacillota</taxon>
        <taxon>Bacilli</taxon>
        <taxon>Bacillales</taxon>
        <taxon>Paenibacillaceae</taxon>
        <taxon>Paenibacillus</taxon>
    </lineage>
</organism>